<dbReference type="Proteomes" id="UP000614469">
    <property type="component" value="Unassembled WGS sequence"/>
</dbReference>
<dbReference type="GO" id="GO:0000976">
    <property type="term" value="F:transcription cis-regulatory region binding"/>
    <property type="evidence" value="ECO:0007669"/>
    <property type="project" value="TreeGrafter"/>
</dbReference>
<dbReference type="InterPro" id="IPR001647">
    <property type="entry name" value="HTH_TetR"/>
</dbReference>
<dbReference type="PRINTS" id="PR00455">
    <property type="entry name" value="HTHTETR"/>
</dbReference>
<gene>
    <name evidence="4" type="ORF">H8E29_10095</name>
</gene>
<evidence type="ECO:0000256" key="2">
    <source>
        <dbReference type="PROSITE-ProRule" id="PRU00335"/>
    </source>
</evidence>
<evidence type="ECO:0000256" key="1">
    <source>
        <dbReference type="ARBA" id="ARBA00023125"/>
    </source>
</evidence>
<dbReference type="AlphaFoldDB" id="A0A8J6TEU4"/>
<name>A0A8J6TEU4_9CHLR</name>
<proteinExistence type="predicted"/>
<dbReference type="PANTHER" id="PTHR30055:SF226">
    <property type="entry name" value="HTH-TYPE TRANSCRIPTIONAL REGULATOR PKSA"/>
    <property type="match status" value="1"/>
</dbReference>
<evidence type="ECO:0000313" key="5">
    <source>
        <dbReference type="Proteomes" id="UP000614469"/>
    </source>
</evidence>
<comment type="caution">
    <text evidence="4">The sequence shown here is derived from an EMBL/GenBank/DDBJ whole genome shotgun (WGS) entry which is preliminary data.</text>
</comment>
<accession>A0A8J6TEU4</accession>
<dbReference type="PANTHER" id="PTHR30055">
    <property type="entry name" value="HTH-TYPE TRANSCRIPTIONAL REGULATOR RUTR"/>
    <property type="match status" value="1"/>
</dbReference>
<evidence type="ECO:0000259" key="3">
    <source>
        <dbReference type="PROSITE" id="PS50977"/>
    </source>
</evidence>
<feature type="DNA-binding region" description="H-T-H motif" evidence="2">
    <location>
        <begin position="27"/>
        <end position="46"/>
    </location>
</feature>
<feature type="domain" description="HTH tetR-type" evidence="3">
    <location>
        <begin position="4"/>
        <end position="64"/>
    </location>
</feature>
<dbReference type="SUPFAM" id="SSF46689">
    <property type="entry name" value="Homeodomain-like"/>
    <property type="match status" value="1"/>
</dbReference>
<reference evidence="4 5" key="1">
    <citation type="submission" date="2020-08" db="EMBL/GenBank/DDBJ databases">
        <title>Bridging the membrane lipid divide: bacteria of the FCB group superphylum have the potential to synthesize archaeal ether lipids.</title>
        <authorList>
            <person name="Villanueva L."/>
            <person name="Von Meijenfeldt F.A.B."/>
            <person name="Westbye A.B."/>
            <person name="Yadav S."/>
            <person name="Hopmans E.C."/>
            <person name="Dutilh B.E."/>
            <person name="Sinninghe Damste J.S."/>
        </authorList>
    </citation>
    <scope>NUCLEOTIDE SEQUENCE [LARGE SCALE GENOMIC DNA]</scope>
    <source>
        <strain evidence="4">NIOZ-UU36</strain>
    </source>
</reference>
<dbReference type="Gene3D" id="1.10.10.60">
    <property type="entry name" value="Homeodomain-like"/>
    <property type="match status" value="1"/>
</dbReference>
<dbReference type="Gene3D" id="1.10.357.10">
    <property type="entry name" value="Tetracycline Repressor, domain 2"/>
    <property type="match status" value="1"/>
</dbReference>
<protein>
    <submittedName>
        <fullName evidence="4">TetR/AcrR family transcriptional regulator</fullName>
    </submittedName>
</protein>
<sequence>MPKVIDESKIFKTVIEMLVSRGYEGATTKEIAEIAGVNEATLFRKYGSKAELFENAINHQLSDTPLNRLVYTGDLEADLYEITAAYKETNRQHGEIIPTILTELPRHPELKGALNILWANIQSVAIIIQKYQSGGVLKKESPITSLNALIGPLMTSQMFLRANLDFPLLDTDPAEHVKDFLQGRKN</sequence>
<organism evidence="4 5">
    <name type="scientific">Candidatus Desulfolinea nitratireducens</name>
    <dbReference type="NCBI Taxonomy" id="2841698"/>
    <lineage>
        <taxon>Bacteria</taxon>
        <taxon>Bacillati</taxon>
        <taxon>Chloroflexota</taxon>
        <taxon>Anaerolineae</taxon>
        <taxon>Anaerolineales</taxon>
        <taxon>Anaerolineales incertae sedis</taxon>
        <taxon>Candidatus Desulfolinea</taxon>
    </lineage>
</organism>
<keyword evidence="1 2" id="KW-0238">DNA-binding</keyword>
<dbReference type="InterPro" id="IPR050109">
    <property type="entry name" value="HTH-type_TetR-like_transc_reg"/>
</dbReference>
<dbReference type="InterPro" id="IPR009057">
    <property type="entry name" value="Homeodomain-like_sf"/>
</dbReference>
<evidence type="ECO:0000313" key="4">
    <source>
        <dbReference type="EMBL" id="MBC8335606.1"/>
    </source>
</evidence>
<dbReference type="Pfam" id="PF00440">
    <property type="entry name" value="TetR_N"/>
    <property type="match status" value="1"/>
</dbReference>
<dbReference type="GO" id="GO:0003700">
    <property type="term" value="F:DNA-binding transcription factor activity"/>
    <property type="evidence" value="ECO:0007669"/>
    <property type="project" value="TreeGrafter"/>
</dbReference>
<dbReference type="EMBL" id="JACNJN010000116">
    <property type="protein sequence ID" value="MBC8335606.1"/>
    <property type="molecule type" value="Genomic_DNA"/>
</dbReference>
<dbReference type="PROSITE" id="PS50977">
    <property type="entry name" value="HTH_TETR_2"/>
    <property type="match status" value="1"/>
</dbReference>